<evidence type="ECO:0000256" key="6">
    <source>
        <dbReference type="ARBA" id="ARBA00023136"/>
    </source>
</evidence>
<keyword evidence="3" id="KW-1003">Cell membrane</keyword>
<gene>
    <name evidence="9" type="ORF">BET03_08705</name>
</gene>
<organism evidence="9 10">
    <name type="scientific">Thermohalobacter berrensis</name>
    <dbReference type="NCBI Taxonomy" id="99594"/>
    <lineage>
        <taxon>Bacteria</taxon>
        <taxon>Bacillati</taxon>
        <taxon>Bacillota</taxon>
        <taxon>Tissierellia</taxon>
        <taxon>Tissierellales</taxon>
        <taxon>Thermohalobacteraceae</taxon>
        <taxon>Thermohalobacter</taxon>
    </lineage>
</organism>
<proteinExistence type="inferred from homology"/>
<keyword evidence="5 7" id="KW-1133">Transmembrane helix</keyword>
<evidence type="ECO:0000313" key="9">
    <source>
        <dbReference type="EMBL" id="RKD33793.1"/>
    </source>
</evidence>
<feature type="transmembrane region" description="Helical" evidence="7">
    <location>
        <begin position="17"/>
        <end position="35"/>
    </location>
</feature>
<dbReference type="OrthoDB" id="9783218at2"/>
<dbReference type="PANTHER" id="PTHR43386:SF1">
    <property type="entry name" value="D,D-DIPEPTIDE TRANSPORT SYSTEM PERMEASE PROTEIN DDPC-RELATED"/>
    <property type="match status" value="1"/>
</dbReference>
<dbReference type="InterPro" id="IPR050366">
    <property type="entry name" value="BP-dependent_transpt_permease"/>
</dbReference>
<dbReference type="PANTHER" id="PTHR43386">
    <property type="entry name" value="OLIGOPEPTIDE TRANSPORT SYSTEM PERMEASE PROTEIN APPC"/>
    <property type="match status" value="1"/>
</dbReference>
<dbReference type="GO" id="GO:0005886">
    <property type="term" value="C:plasma membrane"/>
    <property type="evidence" value="ECO:0007669"/>
    <property type="project" value="UniProtKB-SubCell"/>
</dbReference>
<dbReference type="EMBL" id="MCIB01000004">
    <property type="protein sequence ID" value="RKD33793.1"/>
    <property type="molecule type" value="Genomic_DNA"/>
</dbReference>
<feature type="transmembrane region" description="Helical" evidence="7">
    <location>
        <begin position="78"/>
        <end position="106"/>
    </location>
</feature>
<feature type="transmembrane region" description="Helical" evidence="7">
    <location>
        <begin position="247"/>
        <end position="267"/>
    </location>
</feature>
<accession>A0A419T8P2</accession>
<dbReference type="PROSITE" id="PS50928">
    <property type="entry name" value="ABC_TM1"/>
    <property type="match status" value="1"/>
</dbReference>
<evidence type="ECO:0000313" key="10">
    <source>
        <dbReference type="Proteomes" id="UP000284177"/>
    </source>
</evidence>
<comment type="caution">
    <text evidence="9">The sequence shown here is derived from an EMBL/GenBank/DDBJ whole genome shotgun (WGS) entry which is preliminary data.</text>
</comment>
<comment type="subcellular location">
    <subcellularLocation>
        <location evidence="1 7">Cell membrane</location>
        <topology evidence="1 7">Multi-pass membrane protein</topology>
    </subcellularLocation>
</comment>
<evidence type="ECO:0000256" key="2">
    <source>
        <dbReference type="ARBA" id="ARBA00022448"/>
    </source>
</evidence>
<reference evidence="9 10" key="1">
    <citation type="submission" date="2016-08" db="EMBL/GenBank/DDBJ databases">
        <title>Novel Firmicutes and Novel Genomes.</title>
        <authorList>
            <person name="Poppleton D.I."/>
            <person name="Gribaldo S."/>
        </authorList>
    </citation>
    <scope>NUCLEOTIDE SEQUENCE [LARGE SCALE GENOMIC DNA]</scope>
    <source>
        <strain evidence="9 10">CTT3</strain>
    </source>
</reference>
<evidence type="ECO:0000256" key="4">
    <source>
        <dbReference type="ARBA" id="ARBA00022692"/>
    </source>
</evidence>
<dbReference type="Proteomes" id="UP000284177">
    <property type="component" value="Unassembled WGS sequence"/>
</dbReference>
<dbReference type="RefSeq" id="WP_120167563.1">
    <property type="nucleotide sequence ID" value="NZ_MCIB01000004.1"/>
</dbReference>
<dbReference type="GO" id="GO:0055085">
    <property type="term" value="P:transmembrane transport"/>
    <property type="evidence" value="ECO:0007669"/>
    <property type="project" value="InterPro"/>
</dbReference>
<dbReference type="Pfam" id="PF00528">
    <property type="entry name" value="BPD_transp_1"/>
    <property type="match status" value="1"/>
</dbReference>
<keyword evidence="6 7" id="KW-0472">Membrane</keyword>
<evidence type="ECO:0000256" key="3">
    <source>
        <dbReference type="ARBA" id="ARBA00022475"/>
    </source>
</evidence>
<name>A0A419T8P2_9FIRM</name>
<comment type="similarity">
    <text evidence="7">Belongs to the binding-protein-dependent transport system permease family.</text>
</comment>
<evidence type="ECO:0000256" key="1">
    <source>
        <dbReference type="ARBA" id="ARBA00004651"/>
    </source>
</evidence>
<protein>
    <submittedName>
        <fullName evidence="9">Peptide ABC transporter permease</fullName>
    </submittedName>
</protein>
<evidence type="ECO:0000256" key="5">
    <source>
        <dbReference type="ARBA" id="ARBA00022989"/>
    </source>
</evidence>
<feature type="transmembrane region" description="Helical" evidence="7">
    <location>
        <begin position="126"/>
        <end position="150"/>
    </location>
</feature>
<dbReference type="Gene3D" id="1.10.3720.10">
    <property type="entry name" value="MetI-like"/>
    <property type="match status" value="1"/>
</dbReference>
<dbReference type="InterPro" id="IPR035906">
    <property type="entry name" value="MetI-like_sf"/>
</dbReference>
<evidence type="ECO:0000256" key="7">
    <source>
        <dbReference type="RuleBase" id="RU363032"/>
    </source>
</evidence>
<dbReference type="AlphaFoldDB" id="A0A419T8P2"/>
<keyword evidence="10" id="KW-1185">Reference proteome</keyword>
<dbReference type="InterPro" id="IPR000515">
    <property type="entry name" value="MetI-like"/>
</dbReference>
<feature type="domain" description="ABC transmembrane type-1" evidence="8">
    <location>
        <begin position="74"/>
        <end position="267"/>
    </location>
</feature>
<evidence type="ECO:0000259" key="8">
    <source>
        <dbReference type="PROSITE" id="PS50928"/>
    </source>
</evidence>
<keyword evidence="4 7" id="KW-0812">Transmembrane</keyword>
<keyword evidence="2 7" id="KW-0813">Transport</keyword>
<dbReference type="CDD" id="cd06261">
    <property type="entry name" value="TM_PBP2"/>
    <property type="match status" value="1"/>
</dbReference>
<sequence length="278" mass="30833">MGRIINIIKDFSLVGKISLIALVIILIIAIFAPYLSKYPHDKPVASPLKSPTKEHILGTDDLGIDLWAQIIHGARISLIVGLGTALIAGVGGSTIGILAGYFGGFIDKFLMRLADVMIVLPELPTMIVLGVFFGSSIYNIIIVLSLFSWIKPARIVRSKTLSIKEENFIKIAQIYGAKFHYITIKHIMPYIFPLILISFIKLINRAIIAEASLSFLGLGDPTSKSWGLILNYAINFSGIYFTPYWKWWVLSPLIAITITVVSIAIIGREFEKIFKLKI</sequence>
<dbReference type="SUPFAM" id="SSF161098">
    <property type="entry name" value="MetI-like"/>
    <property type="match status" value="1"/>
</dbReference>
<feature type="transmembrane region" description="Helical" evidence="7">
    <location>
        <begin position="187"/>
        <end position="208"/>
    </location>
</feature>